<evidence type="ECO:0000256" key="3">
    <source>
        <dbReference type="ARBA" id="ARBA00012448"/>
    </source>
</evidence>
<evidence type="ECO:0000256" key="1">
    <source>
        <dbReference type="ARBA" id="ARBA00002624"/>
    </source>
</evidence>
<dbReference type="Gene3D" id="3.40.710.10">
    <property type="entry name" value="DD-peptidase/beta-lactamase superfamily"/>
    <property type="match status" value="2"/>
</dbReference>
<evidence type="ECO:0000256" key="11">
    <source>
        <dbReference type="ARBA" id="ARBA00023251"/>
    </source>
</evidence>
<accession>A0ABQ0C057</accession>
<keyword evidence="17" id="KW-0812">Transmembrane</keyword>
<keyword evidence="17" id="KW-0472">Membrane</keyword>
<evidence type="ECO:0000259" key="18">
    <source>
        <dbReference type="Pfam" id="PF00905"/>
    </source>
</evidence>
<keyword evidence="17" id="KW-1133">Transmembrane helix</keyword>
<name>A0ABQ0C057_9FIRM</name>
<evidence type="ECO:0000256" key="6">
    <source>
        <dbReference type="ARBA" id="ARBA00022670"/>
    </source>
</evidence>
<evidence type="ECO:0000256" key="12">
    <source>
        <dbReference type="ARBA" id="ARBA00023268"/>
    </source>
</evidence>
<dbReference type="InterPro" id="IPR001264">
    <property type="entry name" value="Glyco_trans_51"/>
</dbReference>
<comment type="function">
    <text evidence="1">Cell wall formation. Synthesis of cross-linked peptidoglycan from the lipid intermediates. The enzyme has a penicillin-insensitive transglycosylase N-terminal domain (formation of linear glycan strands) and a penicillin-sensitive transpeptidase C-terminal domain (cross-linking of the peptide subunits).</text>
</comment>
<keyword evidence="12" id="KW-0511">Multifunctional enzyme</keyword>
<keyword evidence="6" id="KW-0645">Protease</keyword>
<feature type="transmembrane region" description="Helical" evidence="17">
    <location>
        <begin position="30"/>
        <end position="53"/>
    </location>
</feature>
<dbReference type="InterPro" id="IPR050396">
    <property type="entry name" value="Glycosyltr_51/Transpeptidase"/>
</dbReference>
<evidence type="ECO:0000256" key="2">
    <source>
        <dbReference type="ARBA" id="ARBA00004401"/>
    </source>
</evidence>
<feature type="domain" description="Glycosyl transferase family 51" evidence="19">
    <location>
        <begin position="82"/>
        <end position="266"/>
    </location>
</feature>
<keyword evidence="11" id="KW-0046">Antibiotic resistance</keyword>
<comment type="subcellular location">
    <subcellularLocation>
        <location evidence="2">Cell membrane</location>
        <topology evidence="2">Single-pass type II membrane protein</topology>
    </subcellularLocation>
</comment>
<evidence type="ECO:0000256" key="9">
    <source>
        <dbReference type="ARBA" id="ARBA00022801"/>
    </source>
</evidence>
<keyword evidence="7" id="KW-0328">Glycosyltransferase</keyword>
<comment type="caution">
    <text evidence="20">The sequence shown here is derived from an EMBL/GenBank/DDBJ whole genome shotgun (WGS) entry which is preliminary data.</text>
</comment>
<dbReference type="InterPro" id="IPR001460">
    <property type="entry name" value="PCN-bd_Tpept"/>
</dbReference>
<evidence type="ECO:0000256" key="16">
    <source>
        <dbReference type="SAM" id="MobiDB-lite"/>
    </source>
</evidence>
<dbReference type="Pfam" id="PF00912">
    <property type="entry name" value="Transgly"/>
    <property type="match status" value="1"/>
</dbReference>
<sequence>MNFGKRATDKKRNSLSSRSTMMGKKAHVSFIRIIFISLIAIMVIGGCVGFGAFKGLLDNAPDIEDVNIMPIGSATFVYDSDGNQLQKLTAPNSNRMPVTIDKIPLDLQHAVVAIEDERFYEHNGIDLRGIVRAGVKGITSGFHFSEGASTITQQLLKNNVFKDWTNESVVERFKRKFQEQYLAIQLEKQLKDKDKILESYLNTINLGNGNYGVQAAAHGYFNKDVSELTLSESTVIAGISQNPTRFNPAVNPEENAKRRKDVLEHMLDQGYITKEQYDECLADNVYDRIQAVESESSEEDDTYSYFIDELTRQVIDDLMTQKGYSEQQAYNALYSGGLRIYTTQDPQVQQICDEEYGNPENFPAGTQVGLDYALTIAHPDGTEENFSKEMMTSYFKEQDPNFSLLFDSQEQAESYIETFKAAKTEDGSTVIAEQKYFTPQPQSSMCIMDQHTGYVKAIVGGRGEKATSLSLNRATRTVRQPGSTFKIVSTYAPALNECGKTLATVYDDEYYEYVNGKPVNNWLTGSFGGPTTIREAIVNSVNVVAVKCITDVTPQLAYEYLLKFGFSTIVDTMTVDGKVYSDIGQPTALGGITRGVSNLELTAAYAAIANNGTYIKPMFYTKILDEDGNVFLDNTPEKTKVIKPSTAYLLTSAMEDVVDHGTGTRLQLNNMHVAGKTGTTEGYNDLWFAGYTPYYTCTVWSGYDDNTKLPSGDYRTYHQDLWRKVMQRLHEDKTDTDFKMPATVEKTTVCSETGLLPNYACPTITEYFETDEIPKKRCNVHSNKVYTPPAEESNEPSDTPTDTPTDNNGNPPTDNNGGTPTDNPDDTPTDNPGGDTPTDNPDTPDTPDTPDNPDTPAPPEGGGEDPGGGETE</sequence>
<evidence type="ECO:0000256" key="5">
    <source>
        <dbReference type="ARBA" id="ARBA00022645"/>
    </source>
</evidence>
<evidence type="ECO:0000256" key="4">
    <source>
        <dbReference type="ARBA" id="ARBA00018638"/>
    </source>
</evidence>
<dbReference type="EC" id="3.4.16.4" evidence="3"/>
<dbReference type="EC" id="2.4.99.28" evidence="14"/>
<evidence type="ECO:0000313" key="21">
    <source>
        <dbReference type="Proteomes" id="UP001600941"/>
    </source>
</evidence>
<evidence type="ECO:0000256" key="10">
    <source>
        <dbReference type="ARBA" id="ARBA00022968"/>
    </source>
</evidence>
<keyword evidence="5" id="KW-0121">Carboxypeptidase</keyword>
<proteinExistence type="predicted"/>
<dbReference type="PANTHER" id="PTHR32282:SF29">
    <property type="entry name" value="PENICILLIN-BINDING PROTEIN 1A"/>
    <property type="match status" value="1"/>
</dbReference>
<keyword evidence="21" id="KW-1185">Reference proteome</keyword>
<dbReference type="Gene3D" id="1.10.3810.10">
    <property type="entry name" value="Biosynthetic peptidoglycan transglycosylase-like"/>
    <property type="match status" value="1"/>
</dbReference>
<evidence type="ECO:0000256" key="17">
    <source>
        <dbReference type="SAM" id="Phobius"/>
    </source>
</evidence>
<dbReference type="RefSeq" id="WP_033140721.1">
    <property type="nucleotide sequence ID" value="NZ_BAABZQ010000001.1"/>
</dbReference>
<evidence type="ECO:0000313" key="20">
    <source>
        <dbReference type="EMBL" id="GAA6502183.1"/>
    </source>
</evidence>
<evidence type="ECO:0000256" key="14">
    <source>
        <dbReference type="ARBA" id="ARBA00044770"/>
    </source>
</evidence>
<dbReference type="InterPro" id="IPR036950">
    <property type="entry name" value="PBP_transglycosylase"/>
</dbReference>
<keyword evidence="9" id="KW-0378">Hydrolase</keyword>
<comment type="catalytic activity">
    <reaction evidence="15">
        <text>[GlcNAc-(1-&gt;4)-Mur2Ac(oyl-L-Ala-gamma-D-Glu-L-Lys-D-Ala-D-Ala)](n)-di-trans,octa-cis-undecaprenyl diphosphate + beta-D-GlcNAc-(1-&gt;4)-Mur2Ac(oyl-L-Ala-gamma-D-Glu-L-Lys-D-Ala-D-Ala)-di-trans,octa-cis-undecaprenyl diphosphate = [GlcNAc-(1-&gt;4)-Mur2Ac(oyl-L-Ala-gamma-D-Glu-L-Lys-D-Ala-D-Ala)](n+1)-di-trans,octa-cis-undecaprenyl diphosphate + di-trans,octa-cis-undecaprenyl diphosphate + H(+)</text>
        <dbReference type="Rhea" id="RHEA:23708"/>
        <dbReference type="Rhea" id="RHEA-COMP:9602"/>
        <dbReference type="Rhea" id="RHEA-COMP:9603"/>
        <dbReference type="ChEBI" id="CHEBI:15378"/>
        <dbReference type="ChEBI" id="CHEBI:58405"/>
        <dbReference type="ChEBI" id="CHEBI:60033"/>
        <dbReference type="ChEBI" id="CHEBI:78435"/>
        <dbReference type="EC" id="2.4.99.28"/>
    </reaction>
</comment>
<comment type="catalytic activity">
    <reaction evidence="13">
        <text>Preferential cleavage: (Ac)2-L-Lys-D-Ala-|-D-Ala. Also transpeptidation of peptidyl-alanyl moieties that are N-acyl substituents of D-alanine.</text>
        <dbReference type="EC" id="3.4.16.4"/>
    </reaction>
</comment>
<dbReference type="NCBIfam" id="TIGR02074">
    <property type="entry name" value="PBP_1a_fam"/>
    <property type="match status" value="1"/>
</dbReference>
<dbReference type="PANTHER" id="PTHR32282">
    <property type="entry name" value="BINDING PROTEIN TRANSPEPTIDASE, PUTATIVE-RELATED"/>
    <property type="match status" value="1"/>
</dbReference>
<feature type="compositionally biased region" description="Low complexity" evidence="16">
    <location>
        <begin position="798"/>
        <end position="822"/>
    </location>
</feature>
<feature type="domain" description="Penicillin-binding protein transpeptidase" evidence="18">
    <location>
        <begin position="445"/>
        <end position="697"/>
    </location>
</feature>
<feature type="compositionally biased region" description="Gly residues" evidence="16">
    <location>
        <begin position="860"/>
        <end position="872"/>
    </location>
</feature>
<keyword evidence="8" id="KW-0808">Transferase</keyword>
<reference evidence="20 21" key="1">
    <citation type="submission" date="2024-04" db="EMBL/GenBank/DDBJ databases">
        <title>Defined microbial consortia suppress multidrug-resistant proinflammatory Enterobacteriaceae via ecological control.</title>
        <authorList>
            <person name="Furuichi M."/>
            <person name="Kawaguchi T."/>
            <person name="Pust M."/>
            <person name="Yasuma K."/>
            <person name="Plichta D."/>
            <person name="Hasegawa N."/>
            <person name="Ohya T."/>
            <person name="Bhattarai S."/>
            <person name="Sasajima S."/>
            <person name="Aoto Y."/>
            <person name="Tuganbaev T."/>
            <person name="Yaginuma M."/>
            <person name="Ueda M."/>
            <person name="Okahashi N."/>
            <person name="Amafuji K."/>
            <person name="Kiridooshi Y."/>
            <person name="Sugita K."/>
            <person name="Strazar M."/>
            <person name="Skelly A."/>
            <person name="Suda W."/>
            <person name="Hattori M."/>
            <person name="Nakamoto N."/>
            <person name="Caballero S."/>
            <person name="Norman J."/>
            <person name="Olle B."/>
            <person name="Tanoue T."/>
            <person name="Arita M."/>
            <person name="Bucci V."/>
            <person name="Atarashi K."/>
            <person name="Xavier R."/>
            <person name="Honda K."/>
        </authorList>
    </citation>
    <scope>NUCLEOTIDE SEQUENCE [LARGE SCALE GENOMIC DNA]</scope>
    <source>
        <strain evidence="21">k34-0107-D12</strain>
    </source>
</reference>
<feature type="compositionally biased region" description="Low complexity" evidence="16">
    <location>
        <begin position="829"/>
        <end position="843"/>
    </location>
</feature>
<evidence type="ECO:0000256" key="7">
    <source>
        <dbReference type="ARBA" id="ARBA00022676"/>
    </source>
</evidence>
<evidence type="ECO:0000256" key="13">
    <source>
        <dbReference type="ARBA" id="ARBA00034000"/>
    </source>
</evidence>
<dbReference type="SUPFAM" id="SSF56601">
    <property type="entry name" value="beta-lactamase/transpeptidase-like"/>
    <property type="match status" value="1"/>
</dbReference>
<feature type="region of interest" description="Disordered" evidence="16">
    <location>
        <begin position="785"/>
        <end position="872"/>
    </location>
</feature>
<gene>
    <name evidence="20" type="ORF">K340107D12_49990</name>
</gene>
<protein>
    <recommendedName>
        <fullName evidence="4">Penicillin-binding protein 1A</fullName>
        <ecNumber evidence="14">2.4.99.28</ecNumber>
        <ecNumber evidence="3">3.4.16.4</ecNumber>
    </recommendedName>
</protein>
<dbReference type="InterPro" id="IPR012338">
    <property type="entry name" value="Beta-lactam/transpept-like"/>
</dbReference>
<organism evidence="20 21">
    <name type="scientific">Blautia parvula</name>
    <dbReference type="NCBI Taxonomy" id="2877527"/>
    <lineage>
        <taxon>Bacteria</taxon>
        <taxon>Bacillati</taxon>
        <taxon>Bacillota</taxon>
        <taxon>Clostridia</taxon>
        <taxon>Lachnospirales</taxon>
        <taxon>Lachnospiraceae</taxon>
        <taxon>Blautia</taxon>
    </lineage>
</organism>
<dbReference type="Proteomes" id="UP001600941">
    <property type="component" value="Unassembled WGS sequence"/>
</dbReference>
<evidence type="ECO:0000256" key="8">
    <source>
        <dbReference type="ARBA" id="ARBA00022679"/>
    </source>
</evidence>
<dbReference type="SUPFAM" id="SSF53955">
    <property type="entry name" value="Lysozyme-like"/>
    <property type="match status" value="1"/>
</dbReference>
<evidence type="ECO:0000256" key="15">
    <source>
        <dbReference type="ARBA" id="ARBA00049902"/>
    </source>
</evidence>
<keyword evidence="10" id="KW-0735">Signal-anchor</keyword>
<dbReference type="InterPro" id="IPR023346">
    <property type="entry name" value="Lysozyme-like_dom_sf"/>
</dbReference>
<evidence type="ECO:0000259" key="19">
    <source>
        <dbReference type="Pfam" id="PF00912"/>
    </source>
</evidence>
<dbReference type="EMBL" id="BAABZQ010000001">
    <property type="protein sequence ID" value="GAA6502183.1"/>
    <property type="molecule type" value="Genomic_DNA"/>
</dbReference>
<dbReference type="Pfam" id="PF00905">
    <property type="entry name" value="Transpeptidase"/>
    <property type="match status" value="1"/>
</dbReference>